<proteinExistence type="predicted"/>
<dbReference type="InterPro" id="IPR009091">
    <property type="entry name" value="RCC1/BLIP-II"/>
</dbReference>
<dbReference type="InterPro" id="IPR013783">
    <property type="entry name" value="Ig-like_fold"/>
</dbReference>
<dbReference type="InterPro" id="IPR011110">
    <property type="entry name" value="Reg_prop"/>
</dbReference>
<dbReference type="InterPro" id="IPR000408">
    <property type="entry name" value="Reg_chr_condens"/>
</dbReference>
<dbReference type="PROSITE" id="PS00626">
    <property type="entry name" value="RCC1_2"/>
    <property type="match status" value="2"/>
</dbReference>
<dbReference type="Proteomes" id="UP000199580">
    <property type="component" value="Unassembled WGS sequence"/>
</dbReference>
<sequence length="851" mass="91111">MKKFYLLFLSVFNIVAFAQTYDYTLYHPNNSGITSANINDIKIDSGGALWLATYGALTTFNGTAFTNYTTANSQIQASDLKKITIDNLNRKWIATGENGVILFNGSIFINYRSTNSPLPNNVINDIAVDNLNNVWIATYSGLVKFNGTTWTTYNTTNSEIYSNTVTSVATDSNNNVYLTLNGILMKFNGTAFSIIGDQAYKIHKIANNDLYVTTQQGGYLKYTNGEVSDGQFYNNSCMLDCQIEGIDVDQNNKVWLGFSRECANGGLQNFTDCHNYIPAVAGAAFDYVSCLKVQNSSTIWVGTYENGLVKMSLHTSGTTCNAPTNLSVTNLNPTSATFNWTAASPAPNGYAFVYANTNNFGSGITGYTTSTSVTVDGLNPNGDYYWWVASDCGTSQSEWTAGGFFPTPQVPAPVVCYQKVSAGSDHSIGLKTDGTLWTWGSNSAGQLGFSTTITQKNVPTQVGAASNWQNITASGNGTYAIKSDGTLWAWGNNNFGQLGDGTTINRTTPTRIGTAINYANVGIGQNHTVAVKTDGTIWAWGWNSSGQLGDGTTTDKTSPTRIGTATNWKNVSGGSLHTVAVKTDGTLWTWGSNSSGQLGDGTNTNRNIPTQIGTATNWDTVAAGGELTVARKTDGSLWAWGNNNSGQLGDGTTVNKNVPTRIGTGTNWQTVEVGIFHVLAVKTDGTLWAWGRNAYSQLGDGTETNRTVPTQIGIAANWKGISGDAFHSLGVKTDGSVSSWGYNFSGQLGDGTTTDRTIPTAIACASTLEVDNFAVANEMKVYPNPVNDVLNVSFDATISKITIYNMLGQEVIAKSVNAKESKIDVSALHSGTYFVKADAGNLVKTLKIIKR</sequence>
<evidence type="ECO:0000256" key="2">
    <source>
        <dbReference type="ARBA" id="ARBA00022737"/>
    </source>
</evidence>
<dbReference type="SUPFAM" id="SSF49265">
    <property type="entry name" value="Fibronectin type III"/>
    <property type="match status" value="1"/>
</dbReference>
<dbReference type="STRING" id="1128970.SAMN04487935_2236"/>
<dbReference type="CDD" id="cd00063">
    <property type="entry name" value="FN3"/>
    <property type="match status" value="1"/>
</dbReference>
<gene>
    <name evidence="5" type="ORF">SAMN04487935_2236</name>
</gene>
<dbReference type="EMBL" id="FNEZ01000003">
    <property type="protein sequence ID" value="SDJ99247.1"/>
    <property type="molecule type" value="Genomic_DNA"/>
</dbReference>
<evidence type="ECO:0000313" key="5">
    <source>
        <dbReference type="EMBL" id="SDJ99247.1"/>
    </source>
</evidence>
<evidence type="ECO:0000256" key="1">
    <source>
        <dbReference type="ARBA" id="ARBA00022729"/>
    </source>
</evidence>
<dbReference type="Gene3D" id="2.60.40.10">
    <property type="entry name" value="Immunoglobulins"/>
    <property type="match status" value="1"/>
</dbReference>
<evidence type="ECO:0000259" key="4">
    <source>
        <dbReference type="PROSITE" id="PS50853"/>
    </source>
</evidence>
<keyword evidence="6" id="KW-1185">Reference proteome</keyword>
<dbReference type="NCBIfam" id="TIGR04183">
    <property type="entry name" value="Por_Secre_tail"/>
    <property type="match status" value="1"/>
</dbReference>
<evidence type="ECO:0000313" key="6">
    <source>
        <dbReference type="Proteomes" id="UP000199580"/>
    </source>
</evidence>
<evidence type="ECO:0000256" key="3">
    <source>
        <dbReference type="SAM" id="SignalP"/>
    </source>
</evidence>
<reference evidence="5 6" key="1">
    <citation type="submission" date="2016-10" db="EMBL/GenBank/DDBJ databases">
        <authorList>
            <person name="de Groot N.N."/>
        </authorList>
    </citation>
    <scope>NUCLEOTIDE SEQUENCE [LARGE SCALE GENOMIC DNA]</scope>
    <source>
        <strain evidence="5 6">CGMCC 1.10076</strain>
    </source>
</reference>
<dbReference type="Pfam" id="PF18962">
    <property type="entry name" value="Por_Secre_tail"/>
    <property type="match status" value="1"/>
</dbReference>
<protein>
    <submittedName>
        <fullName evidence="5">Por secretion system C-terminal sorting domain-containing protein</fullName>
    </submittedName>
</protein>
<dbReference type="Gene3D" id="2.130.10.10">
    <property type="entry name" value="YVTN repeat-like/Quinoprotein amine dehydrogenase"/>
    <property type="match status" value="1"/>
</dbReference>
<dbReference type="InterPro" id="IPR058923">
    <property type="entry name" value="RCC1-like_dom"/>
</dbReference>
<feature type="domain" description="Fibronectin type-III" evidence="4">
    <location>
        <begin position="322"/>
        <end position="410"/>
    </location>
</feature>
<dbReference type="InterPro" id="IPR015943">
    <property type="entry name" value="WD40/YVTN_repeat-like_dom_sf"/>
</dbReference>
<dbReference type="OrthoDB" id="1081439at2"/>
<keyword evidence="1 3" id="KW-0732">Signal</keyword>
<dbReference type="InterPro" id="IPR036116">
    <property type="entry name" value="FN3_sf"/>
</dbReference>
<keyword evidence="2" id="KW-0677">Repeat</keyword>
<dbReference type="Pfam" id="PF00041">
    <property type="entry name" value="fn3"/>
    <property type="match status" value="1"/>
</dbReference>
<dbReference type="Gene3D" id="2.130.10.30">
    <property type="entry name" value="Regulator of chromosome condensation 1/beta-lactamase-inhibitor protein II"/>
    <property type="match status" value="2"/>
</dbReference>
<dbReference type="InterPro" id="IPR051625">
    <property type="entry name" value="Signaling_Regulatory_Domain"/>
</dbReference>
<dbReference type="Pfam" id="PF25390">
    <property type="entry name" value="WD40_RLD"/>
    <property type="match status" value="1"/>
</dbReference>
<feature type="chain" id="PRO_5011620983" evidence="3">
    <location>
        <begin position="19"/>
        <end position="851"/>
    </location>
</feature>
<dbReference type="SUPFAM" id="SSF63829">
    <property type="entry name" value="Calcium-dependent phosphotriesterase"/>
    <property type="match status" value="1"/>
</dbReference>
<dbReference type="AlphaFoldDB" id="A0A1G8Y985"/>
<dbReference type="SUPFAM" id="SSF50985">
    <property type="entry name" value="RCC1/BLIP-II"/>
    <property type="match status" value="1"/>
</dbReference>
<feature type="signal peptide" evidence="3">
    <location>
        <begin position="1"/>
        <end position="18"/>
    </location>
</feature>
<dbReference type="Pfam" id="PF07494">
    <property type="entry name" value="Reg_prop"/>
    <property type="match status" value="1"/>
</dbReference>
<dbReference type="PROSITE" id="PS50012">
    <property type="entry name" value="RCC1_3"/>
    <property type="match status" value="7"/>
</dbReference>
<dbReference type="PRINTS" id="PR00633">
    <property type="entry name" value="RCCNDNSATION"/>
</dbReference>
<name>A0A1G8Y985_9FLAO</name>
<dbReference type="SMART" id="SM00060">
    <property type="entry name" value="FN3"/>
    <property type="match status" value="1"/>
</dbReference>
<dbReference type="PROSITE" id="PS50853">
    <property type="entry name" value="FN3"/>
    <property type="match status" value="1"/>
</dbReference>
<dbReference type="Pfam" id="PF00415">
    <property type="entry name" value="RCC1"/>
    <property type="match status" value="3"/>
</dbReference>
<dbReference type="RefSeq" id="WP_091395303.1">
    <property type="nucleotide sequence ID" value="NZ_BKAI01000006.1"/>
</dbReference>
<dbReference type="PANTHER" id="PTHR22872">
    <property type="entry name" value="BTK-BINDING PROTEIN-RELATED"/>
    <property type="match status" value="1"/>
</dbReference>
<dbReference type="InterPro" id="IPR003961">
    <property type="entry name" value="FN3_dom"/>
</dbReference>
<accession>A0A1G8Y985</accession>
<organism evidence="5 6">
    <name type="scientific">Flavobacterium noncentrifugens</name>
    <dbReference type="NCBI Taxonomy" id="1128970"/>
    <lineage>
        <taxon>Bacteria</taxon>
        <taxon>Pseudomonadati</taxon>
        <taxon>Bacteroidota</taxon>
        <taxon>Flavobacteriia</taxon>
        <taxon>Flavobacteriales</taxon>
        <taxon>Flavobacteriaceae</taxon>
        <taxon>Flavobacterium</taxon>
    </lineage>
</organism>
<dbReference type="InterPro" id="IPR026444">
    <property type="entry name" value="Secre_tail"/>
</dbReference>